<dbReference type="Gene3D" id="3.30.800.10">
    <property type="entry name" value="Phosphatidylinositol Phosphate Kinase II Beta"/>
    <property type="match status" value="1"/>
</dbReference>
<reference evidence="6" key="1">
    <citation type="submission" date="2019-07" db="EMBL/GenBank/DDBJ databases">
        <authorList>
            <person name="Dittberner H."/>
        </authorList>
    </citation>
    <scope>NUCLEOTIDE SEQUENCE [LARGE SCALE GENOMIC DNA]</scope>
</reference>
<keyword evidence="4" id="KW-0808">Transferase</keyword>
<dbReference type="InterPro" id="IPR002498">
    <property type="entry name" value="PInositol-4-P-4/5-kinase_core"/>
</dbReference>
<name>A0A565C9F4_9BRAS</name>
<gene>
    <name evidence="6" type="ORF">ANE_LOCUS20623</name>
</gene>
<dbReference type="InterPro" id="IPR027484">
    <property type="entry name" value="PInositol-4-P-5-kinase_N"/>
</dbReference>
<dbReference type="Pfam" id="PF01504">
    <property type="entry name" value="PIP5K"/>
    <property type="match status" value="2"/>
</dbReference>
<dbReference type="GO" id="GO:0005524">
    <property type="term" value="F:ATP binding"/>
    <property type="evidence" value="ECO:0007669"/>
    <property type="project" value="UniProtKB-UniRule"/>
</dbReference>
<dbReference type="InterPro" id="IPR044769">
    <property type="entry name" value="PIKfyve_PIPKc"/>
</dbReference>
<dbReference type="GO" id="GO:0010008">
    <property type="term" value="C:endosome membrane"/>
    <property type="evidence" value="ECO:0007669"/>
    <property type="project" value="TreeGrafter"/>
</dbReference>
<dbReference type="PANTHER" id="PTHR45748">
    <property type="entry name" value="1-PHOSPHATIDYLINOSITOL 3-PHOSPHATE 5-KINASE-RELATED"/>
    <property type="match status" value="1"/>
</dbReference>
<dbReference type="InterPro" id="IPR027483">
    <property type="entry name" value="PInositol-4-P-4/5-kinase_C_sf"/>
</dbReference>
<dbReference type="SUPFAM" id="SSF56104">
    <property type="entry name" value="SAICAR synthase-like"/>
    <property type="match status" value="1"/>
</dbReference>
<comment type="caution">
    <text evidence="6">The sequence shown here is derived from an EMBL/GenBank/DDBJ whole genome shotgun (WGS) entry which is preliminary data.</text>
</comment>
<dbReference type="AlphaFoldDB" id="A0A565C9F4"/>
<keyword evidence="1 4" id="KW-0547">Nucleotide-binding</keyword>
<dbReference type="Proteomes" id="UP000489600">
    <property type="component" value="Unassembled WGS sequence"/>
</dbReference>
<keyword evidence="3 4" id="KW-0067">ATP-binding</keyword>
<dbReference type="GO" id="GO:0046854">
    <property type="term" value="P:phosphatidylinositol phosphate biosynthetic process"/>
    <property type="evidence" value="ECO:0007669"/>
    <property type="project" value="TreeGrafter"/>
</dbReference>
<evidence type="ECO:0000256" key="3">
    <source>
        <dbReference type="ARBA" id="ARBA00022840"/>
    </source>
</evidence>
<accession>A0A565C9F4</accession>
<evidence type="ECO:0000256" key="1">
    <source>
        <dbReference type="ARBA" id="ARBA00022741"/>
    </source>
</evidence>
<dbReference type="OrthoDB" id="1079784at2759"/>
<dbReference type="CDD" id="cd17300">
    <property type="entry name" value="PIPKc_PIKfyve"/>
    <property type="match status" value="1"/>
</dbReference>
<proteinExistence type="predicted"/>
<keyword evidence="7" id="KW-1185">Reference proteome</keyword>
<sequence>MESSSSGTVDFKLAMPPMKVNPCEDVVGVPSSGNDEQDTSALFNVQLIETEAYANEFADLRSFCNLAEISFLNSLKSLDTAWKAKGGKSGASFAKTRDNRFILKEISAMEYNSFVDNIAPKYFDYIKSTNETCLAKIFGFYEVRDELRKQYVLVMENVLYGKDIEVLYDLKGKLERNLNLSDATHVRIEEEFMEDVKNEALYISQPSKETLQAAVNRDANFLKEVNIMDYSLLVGVDKTNHELVCGIIDYLVPYSALKKFEWFAKSCVMSLTCNNQEPTVLHPNAYMRRFTNFVEREFKCNHA</sequence>
<dbReference type="EMBL" id="CABITT030000007">
    <property type="protein sequence ID" value="VVB10179.1"/>
    <property type="molecule type" value="Genomic_DNA"/>
</dbReference>
<evidence type="ECO:0000313" key="6">
    <source>
        <dbReference type="EMBL" id="VVB10179.1"/>
    </source>
</evidence>
<protein>
    <recommendedName>
        <fullName evidence="5">PIPK domain-containing protein</fullName>
    </recommendedName>
</protein>
<dbReference type="GO" id="GO:0000285">
    <property type="term" value="F:1-phosphatidylinositol-3-phosphate 5-kinase activity"/>
    <property type="evidence" value="ECO:0007669"/>
    <property type="project" value="InterPro"/>
</dbReference>
<dbReference type="SMART" id="SM00330">
    <property type="entry name" value="PIPKc"/>
    <property type="match status" value="1"/>
</dbReference>
<dbReference type="PANTHER" id="PTHR45748:SF4">
    <property type="entry name" value="1-PHOSPHATIDYLINOSITOL-3-PHOSPHATE 5-KINASE FAB1D-RELATED"/>
    <property type="match status" value="1"/>
</dbReference>
<keyword evidence="2 4" id="KW-0418">Kinase</keyword>
<evidence type="ECO:0000256" key="2">
    <source>
        <dbReference type="ARBA" id="ARBA00022777"/>
    </source>
</evidence>
<evidence type="ECO:0000259" key="5">
    <source>
        <dbReference type="PROSITE" id="PS51455"/>
    </source>
</evidence>
<feature type="domain" description="PIPK" evidence="5">
    <location>
        <begin position="1"/>
        <end position="298"/>
    </location>
</feature>
<evidence type="ECO:0000256" key="4">
    <source>
        <dbReference type="PROSITE-ProRule" id="PRU00781"/>
    </source>
</evidence>
<dbReference type="Gene3D" id="3.30.810.10">
    <property type="entry name" value="2-Layer Sandwich"/>
    <property type="match status" value="1"/>
</dbReference>
<organism evidence="6 7">
    <name type="scientific">Arabis nemorensis</name>
    <dbReference type="NCBI Taxonomy" id="586526"/>
    <lineage>
        <taxon>Eukaryota</taxon>
        <taxon>Viridiplantae</taxon>
        <taxon>Streptophyta</taxon>
        <taxon>Embryophyta</taxon>
        <taxon>Tracheophyta</taxon>
        <taxon>Spermatophyta</taxon>
        <taxon>Magnoliopsida</taxon>
        <taxon>eudicotyledons</taxon>
        <taxon>Gunneridae</taxon>
        <taxon>Pentapetalae</taxon>
        <taxon>rosids</taxon>
        <taxon>malvids</taxon>
        <taxon>Brassicales</taxon>
        <taxon>Brassicaceae</taxon>
        <taxon>Arabideae</taxon>
        <taxon>Arabis</taxon>
    </lineage>
</organism>
<evidence type="ECO:0000313" key="7">
    <source>
        <dbReference type="Proteomes" id="UP000489600"/>
    </source>
</evidence>
<dbReference type="PROSITE" id="PS51455">
    <property type="entry name" value="PIPK"/>
    <property type="match status" value="1"/>
</dbReference>